<dbReference type="InterPro" id="IPR006565">
    <property type="entry name" value="BTP"/>
</dbReference>
<evidence type="ECO:0000256" key="4">
    <source>
        <dbReference type="ARBA" id="ARBA00023015"/>
    </source>
</evidence>
<dbReference type="OrthoDB" id="2193813at2759"/>
<dbReference type="Pfam" id="PF10406">
    <property type="entry name" value="TAF8_C"/>
    <property type="match status" value="1"/>
</dbReference>
<dbReference type="GO" id="GO:0005669">
    <property type="term" value="C:transcription factor TFIID complex"/>
    <property type="evidence" value="ECO:0007669"/>
    <property type="project" value="InterPro"/>
</dbReference>
<comment type="similarity">
    <text evidence="2">Belongs to the TAF8 family.</text>
</comment>
<evidence type="ECO:0000256" key="2">
    <source>
        <dbReference type="ARBA" id="ARBA00008767"/>
    </source>
</evidence>
<protein>
    <recommendedName>
        <fullName evidence="3">Transcription initiation factor TFIID subunit 8</fullName>
    </recommendedName>
</protein>
<dbReference type="SMART" id="SM00576">
    <property type="entry name" value="BTP"/>
    <property type="match status" value="1"/>
</dbReference>
<name>A0A9W8GWI1_9FUNG</name>
<keyword evidence="4" id="KW-0805">Transcription regulation</keyword>
<dbReference type="InterPro" id="IPR009072">
    <property type="entry name" value="Histone-fold"/>
</dbReference>
<reference evidence="9" key="1">
    <citation type="submission" date="2022-07" db="EMBL/GenBank/DDBJ databases">
        <title>Phylogenomic reconstructions and comparative analyses of Kickxellomycotina fungi.</title>
        <authorList>
            <person name="Reynolds N.K."/>
            <person name="Stajich J.E."/>
            <person name="Barry K."/>
            <person name="Grigoriev I.V."/>
            <person name="Crous P."/>
            <person name="Smith M.E."/>
        </authorList>
    </citation>
    <scope>NUCLEOTIDE SEQUENCE</scope>
    <source>
        <strain evidence="9">BCRC 34297</strain>
    </source>
</reference>
<dbReference type="InterPro" id="IPR037818">
    <property type="entry name" value="TAF8"/>
</dbReference>
<evidence type="ECO:0000256" key="3">
    <source>
        <dbReference type="ARBA" id="ARBA00017307"/>
    </source>
</evidence>
<keyword evidence="5" id="KW-0804">Transcription</keyword>
<evidence type="ECO:0000256" key="5">
    <source>
        <dbReference type="ARBA" id="ARBA00023163"/>
    </source>
</evidence>
<organism evidence="9 10">
    <name type="scientific">Coemansia pectinata</name>
    <dbReference type="NCBI Taxonomy" id="1052879"/>
    <lineage>
        <taxon>Eukaryota</taxon>
        <taxon>Fungi</taxon>
        <taxon>Fungi incertae sedis</taxon>
        <taxon>Zoopagomycota</taxon>
        <taxon>Kickxellomycotina</taxon>
        <taxon>Kickxellomycetes</taxon>
        <taxon>Kickxellales</taxon>
        <taxon>Kickxellaceae</taxon>
        <taxon>Coemansia</taxon>
    </lineage>
</organism>
<dbReference type="GO" id="GO:0046982">
    <property type="term" value="F:protein heterodimerization activity"/>
    <property type="evidence" value="ECO:0007669"/>
    <property type="project" value="InterPro"/>
</dbReference>
<evidence type="ECO:0000256" key="1">
    <source>
        <dbReference type="ARBA" id="ARBA00004123"/>
    </source>
</evidence>
<dbReference type="Proteomes" id="UP001140011">
    <property type="component" value="Unassembled WGS sequence"/>
</dbReference>
<dbReference type="AlphaFoldDB" id="A0A9W8GWI1"/>
<dbReference type="CDD" id="cd08049">
    <property type="entry name" value="TAF8"/>
    <property type="match status" value="1"/>
</dbReference>
<evidence type="ECO:0000313" key="10">
    <source>
        <dbReference type="Proteomes" id="UP001140011"/>
    </source>
</evidence>
<sequence>MADHDLNHIRQQQLKRALSIIVRSSEFDSVTACSLDILCNVGILYMQSMFAQVHAYAEHATRTRPNLNDVGRALEERNVSVAQLDTYHRSEAELRLDPSISAAMAVLHRQTDFLATDSPAAACLLGESRLFFDSKAEDLLRRLVASHKSSVEEQRRKEQAIQSAVTAASNHAGVGLEPAISSLDNSIATMHLTGTGAANAGRHVRRHTSGMMGDDDDDDEEDVDEGEEDADFEAPATSVMHTNPSIAIENTDMYDPHQPQLPRQIAAGGNDNDRPGQSGTMRIAETEPAIEEEPGLAGYPVDDVERFLLPTLVLPEHIPTQCPPFPSPHTYKQTPVLPEREQDFFRNRVHKAEQSRQAEENLQRLINGPRRDHHSSLPTDDDTQVLAIASDVATGEGVQNKQVARKRLEKLFPPANFRSTYKRTGLAGYIK</sequence>
<gene>
    <name evidence="9" type="primary">TAF8</name>
    <name evidence="9" type="ORF">GGI19_002275</name>
</gene>
<keyword evidence="6" id="KW-0539">Nucleus</keyword>
<feature type="region of interest" description="Disordered" evidence="7">
    <location>
        <begin position="203"/>
        <end position="280"/>
    </location>
</feature>
<comment type="caution">
    <text evidence="9">The sequence shown here is derived from an EMBL/GenBank/DDBJ whole genome shotgun (WGS) entry which is preliminary data.</text>
</comment>
<feature type="domain" description="Bromodomain associated" evidence="8">
    <location>
        <begin position="7"/>
        <end position="83"/>
    </location>
</feature>
<accession>A0A9W8GWI1</accession>
<dbReference type="InterPro" id="IPR019473">
    <property type="entry name" value="TFIID_su8_C"/>
</dbReference>
<dbReference type="Pfam" id="PF07524">
    <property type="entry name" value="Bromo_TP"/>
    <property type="match status" value="1"/>
</dbReference>
<evidence type="ECO:0000313" key="9">
    <source>
        <dbReference type="EMBL" id="KAJ2754621.1"/>
    </source>
</evidence>
<proteinExistence type="inferred from homology"/>
<dbReference type="PANTHER" id="PTHR46469">
    <property type="entry name" value="TRANSCRIPTION INITIATION FACTOR TFIID SUBUNIT 8"/>
    <property type="match status" value="1"/>
</dbReference>
<evidence type="ECO:0000256" key="6">
    <source>
        <dbReference type="ARBA" id="ARBA00023242"/>
    </source>
</evidence>
<evidence type="ECO:0000259" key="8">
    <source>
        <dbReference type="SMART" id="SM00576"/>
    </source>
</evidence>
<dbReference type="CDD" id="cd00076">
    <property type="entry name" value="HFD_SF"/>
    <property type="match status" value="1"/>
</dbReference>
<comment type="subcellular location">
    <subcellularLocation>
        <location evidence="1">Nucleus</location>
    </subcellularLocation>
</comment>
<dbReference type="GO" id="GO:0006367">
    <property type="term" value="P:transcription initiation at RNA polymerase II promoter"/>
    <property type="evidence" value="ECO:0007669"/>
    <property type="project" value="TreeGrafter"/>
</dbReference>
<feature type="compositionally biased region" description="Acidic residues" evidence="7">
    <location>
        <begin position="213"/>
        <end position="232"/>
    </location>
</feature>
<keyword evidence="10" id="KW-1185">Reference proteome</keyword>
<dbReference type="Gene3D" id="1.10.20.10">
    <property type="entry name" value="Histone, subunit A"/>
    <property type="match status" value="1"/>
</dbReference>
<evidence type="ECO:0000256" key="7">
    <source>
        <dbReference type="SAM" id="MobiDB-lite"/>
    </source>
</evidence>
<dbReference type="EMBL" id="JANBUH010000105">
    <property type="protein sequence ID" value="KAJ2754621.1"/>
    <property type="molecule type" value="Genomic_DNA"/>
</dbReference>
<dbReference type="PANTHER" id="PTHR46469:SF1">
    <property type="entry name" value="TRANSCRIPTION INITIATION FACTOR TFIID SUBUNIT 8"/>
    <property type="match status" value="1"/>
</dbReference>